<dbReference type="PANTHER" id="PTHR48106">
    <property type="entry name" value="QUINONE OXIDOREDUCTASE PIG3-RELATED"/>
    <property type="match status" value="1"/>
</dbReference>
<dbReference type="PANTHER" id="PTHR48106:SF18">
    <property type="entry name" value="QUINONE OXIDOREDUCTASE PIG3"/>
    <property type="match status" value="1"/>
</dbReference>
<dbReference type="SUPFAM" id="SSF50129">
    <property type="entry name" value="GroES-like"/>
    <property type="match status" value="1"/>
</dbReference>
<dbReference type="NCBIfam" id="TIGR02824">
    <property type="entry name" value="quinone_pig3"/>
    <property type="match status" value="1"/>
</dbReference>
<dbReference type="InterPro" id="IPR036291">
    <property type="entry name" value="NAD(P)-bd_dom_sf"/>
</dbReference>
<accession>A0ABV6GHX8</accession>
<dbReference type="EMBL" id="JBHLVO010000018">
    <property type="protein sequence ID" value="MFC0273290.1"/>
    <property type="molecule type" value="Genomic_DNA"/>
</dbReference>
<dbReference type="Proteomes" id="UP001589854">
    <property type="component" value="Unassembled WGS sequence"/>
</dbReference>
<keyword evidence="2" id="KW-0560">Oxidoreductase</keyword>
<name>A0ABV6GHX8_9BACI</name>
<dbReference type="RefSeq" id="WP_378936436.1">
    <property type="nucleotide sequence ID" value="NZ_JBHLVO010000018.1"/>
</dbReference>
<evidence type="ECO:0000313" key="4">
    <source>
        <dbReference type="EMBL" id="MFC0273290.1"/>
    </source>
</evidence>
<evidence type="ECO:0000313" key="5">
    <source>
        <dbReference type="Proteomes" id="UP001589854"/>
    </source>
</evidence>
<dbReference type="InterPro" id="IPR020843">
    <property type="entry name" value="ER"/>
</dbReference>
<evidence type="ECO:0000256" key="2">
    <source>
        <dbReference type="ARBA" id="ARBA00023002"/>
    </source>
</evidence>
<dbReference type="InterPro" id="IPR011032">
    <property type="entry name" value="GroES-like_sf"/>
</dbReference>
<evidence type="ECO:0000256" key="1">
    <source>
        <dbReference type="ARBA" id="ARBA00022857"/>
    </source>
</evidence>
<dbReference type="Pfam" id="PF00107">
    <property type="entry name" value="ADH_zinc_N"/>
    <property type="match status" value="1"/>
</dbReference>
<dbReference type="InterPro" id="IPR014189">
    <property type="entry name" value="Quinone_OxRdtase_PIG3"/>
</dbReference>
<dbReference type="SMART" id="SM00829">
    <property type="entry name" value="PKS_ER"/>
    <property type="match status" value="1"/>
</dbReference>
<dbReference type="InterPro" id="IPR013149">
    <property type="entry name" value="ADH-like_C"/>
</dbReference>
<keyword evidence="1" id="KW-0521">NADP</keyword>
<protein>
    <submittedName>
        <fullName evidence="4">NAD(P)H-quinone oxidoreductase</fullName>
    </submittedName>
</protein>
<keyword evidence="5" id="KW-1185">Reference proteome</keyword>
<dbReference type="CDD" id="cd05276">
    <property type="entry name" value="p53_inducible_oxidoreductase"/>
    <property type="match status" value="1"/>
</dbReference>
<dbReference type="Pfam" id="PF08240">
    <property type="entry name" value="ADH_N"/>
    <property type="match status" value="1"/>
</dbReference>
<dbReference type="Gene3D" id="3.40.50.720">
    <property type="entry name" value="NAD(P)-binding Rossmann-like Domain"/>
    <property type="match status" value="1"/>
</dbReference>
<reference evidence="4 5" key="1">
    <citation type="submission" date="2024-09" db="EMBL/GenBank/DDBJ databases">
        <authorList>
            <person name="Sun Q."/>
            <person name="Mori K."/>
        </authorList>
    </citation>
    <scope>NUCLEOTIDE SEQUENCE [LARGE SCALE GENOMIC DNA]</scope>
    <source>
        <strain evidence="4 5">CCM 7228</strain>
    </source>
</reference>
<dbReference type="SUPFAM" id="SSF51735">
    <property type="entry name" value="NAD(P)-binding Rossmann-fold domains"/>
    <property type="match status" value="1"/>
</dbReference>
<comment type="caution">
    <text evidence="4">The sequence shown here is derived from an EMBL/GenBank/DDBJ whole genome shotgun (WGS) entry which is preliminary data.</text>
</comment>
<gene>
    <name evidence="4" type="ORF">ACFFIX_17955</name>
</gene>
<dbReference type="Gene3D" id="3.90.180.10">
    <property type="entry name" value="Medium-chain alcohol dehydrogenases, catalytic domain"/>
    <property type="match status" value="1"/>
</dbReference>
<evidence type="ECO:0000259" key="3">
    <source>
        <dbReference type="SMART" id="SM00829"/>
    </source>
</evidence>
<organism evidence="4 5">
    <name type="scientific">Metabacillus herbersteinensis</name>
    <dbReference type="NCBI Taxonomy" id="283816"/>
    <lineage>
        <taxon>Bacteria</taxon>
        <taxon>Bacillati</taxon>
        <taxon>Bacillota</taxon>
        <taxon>Bacilli</taxon>
        <taxon>Bacillales</taxon>
        <taxon>Bacillaceae</taxon>
        <taxon>Metabacillus</taxon>
    </lineage>
</organism>
<feature type="domain" description="Enoyl reductase (ER)" evidence="3">
    <location>
        <begin position="8"/>
        <end position="322"/>
    </location>
</feature>
<dbReference type="InterPro" id="IPR013154">
    <property type="entry name" value="ADH-like_N"/>
</dbReference>
<proteinExistence type="predicted"/>
<sequence>MKAVLVEELTKKLYIGDSEEPVVGDDDLFVSVKATALNRADLLQRNGKYPPPEGESTILGLEMSGVVERVGRNVQNWKVGDRVCALLPGGGYAQKVVIPAGMAISIPDNLSFEEAAAIPEAYLTAFLNLSVLGKLSAGDHVLIHAAASGVGTAAIQLAREIGAIPIATAGSMEKLDVCNTLGAQHLINYKEENFSNVVSEITLGKGVQVILDPVGASYWDQNLQSIRLDGRWLIIGGLGGYEIERINLQVFLRKRIQFIGSTLRTRSVEEKIELTQQFVRFTKDKFNRGKLVPVIDQVFSWENAMEAHKYMEQNKNIGKIVLTIN</sequence>